<accession>F5VVP6</accession>
<evidence type="ECO:0000313" key="1">
    <source>
        <dbReference type="EMBL" id="EGL88058.1"/>
    </source>
</evidence>
<evidence type="ECO:0000313" key="2">
    <source>
        <dbReference type="Proteomes" id="UP000003695"/>
    </source>
</evidence>
<dbReference type="Proteomes" id="UP000003695">
    <property type="component" value="Unassembled WGS sequence"/>
</dbReference>
<organism evidence="1 2">
    <name type="scientific">Streptococcus oralis SK255</name>
    <dbReference type="NCBI Taxonomy" id="1005704"/>
    <lineage>
        <taxon>Bacteria</taxon>
        <taxon>Bacillati</taxon>
        <taxon>Bacillota</taxon>
        <taxon>Bacilli</taxon>
        <taxon>Lactobacillales</taxon>
        <taxon>Streptococcaceae</taxon>
        <taxon>Streptococcus</taxon>
    </lineage>
</organism>
<name>F5VVP6_STROR</name>
<proteinExistence type="predicted"/>
<reference evidence="1 2" key="1">
    <citation type="submission" date="2011-04" db="EMBL/GenBank/DDBJ databases">
        <authorList>
            <person name="Durkin A.S."/>
            <person name="Radune D."/>
            <person name="Hostetler J."/>
            <person name="Torralba M."/>
            <person name="Gillis M."/>
            <person name="Methe B."/>
            <person name="Sutton G."/>
            <person name="Nelson K.E."/>
        </authorList>
    </citation>
    <scope>NUCLEOTIDE SEQUENCE [LARGE SCALE GENOMIC DNA]</scope>
    <source>
        <strain evidence="1 2">SK255</strain>
    </source>
</reference>
<dbReference type="InterPro" id="IPR011067">
    <property type="entry name" value="Plasmid_toxin/cell-grow_inhib"/>
</dbReference>
<dbReference type="Gene3D" id="2.30.30.110">
    <property type="match status" value="1"/>
</dbReference>
<dbReference type="EMBL" id="AFNM01000036">
    <property type="protein sequence ID" value="EGL88058.1"/>
    <property type="molecule type" value="Genomic_DNA"/>
</dbReference>
<gene>
    <name evidence="1" type="ORF">HMPREF9968_0797</name>
</gene>
<dbReference type="AlphaFoldDB" id="F5VVP6"/>
<sequence>MNKDSIVLLNQVTTISKMRLYDPKNNNSILNGIVLSDDTMNKIDEALKNIF</sequence>
<dbReference type="SUPFAM" id="SSF50118">
    <property type="entry name" value="Cell growth inhibitor/plasmid maintenance toxic component"/>
    <property type="match status" value="1"/>
</dbReference>
<comment type="caution">
    <text evidence="1">The sequence shown here is derived from an EMBL/GenBank/DDBJ whole genome shotgun (WGS) entry which is preliminary data.</text>
</comment>
<protein>
    <submittedName>
        <fullName evidence="1">Toxin-antitoxin system, toxin component, MazF domain protein</fullName>
    </submittedName>
</protein>